<organism evidence="2">
    <name type="scientific">mine drainage metagenome</name>
    <dbReference type="NCBI Taxonomy" id="410659"/>
    <lineage>
        <taxon>unclassified sequences</taxon>
        <taxon>metagenomes</taxon>
        <taxon>ecological metagenomes</taxon>
    </lineage>
</organism>
<dbReference type="AlphaFoldDB" id="A0A1J5NZ80"/>
<accession>A0A1J5NZ80</accession>
<evidence type="ECO:0000256" key="1">
    <source>
        <dbReference type="SAM" id="MobiDB-lite"/>
    </source>
</evidence>
<protein>
    <submittedName>
        <fullName evidence="2">Uncharacterized protein</fullName>
    </submittedName>
</protein>
<comment type="caution">
    <text evidence="2">The sequence shown here is derived from an EMBL/GenBank/DDBJ whole genome shotgun (WGS) entry which is preliminary data.</text>
</comment>
<reference evidence="2" key="1">
    <citation type="submission" date="2016-10" db="EMBL/GenBank/DDBJ databases">
        <title>Sequence of Gallionella enrichment culture.</title>
        <authorList>
            <person name="Poehlein A."/>
            <person name="Muehling M."/>
            <person name="Daniel R."/>
        </authorList>
    </citation>
    <scope>NUCLEOTIDE SEQUENCE</scope>
</reference>
<evidence type="ECO:0000313" key="2">
    <source>
        <dbReference type="EMBL" id="OIQ64569.1"/>
    </source>
</evidence>
<sequence length="161" mass="15270">MQAGEAVGGDQPPGGAGGGGRAAFGIGDPRHGAGGVLGGAGAVLELLGRGLGGVEKIQIVMGAGRMGVGLGQARIGILRREPCHGHGAGDQLGAGLGGDIGAGDRGLLLADKDPETDVAGLFPPNFLELAQADTDSQSVALGANGFGGVGSGLQGGGDDIG</sequence>
<gene>
    <name evidence="2" type="ORF">GALL_538800</name>
</gene>
<feature type="region of interest" description="Disordered" evidence="1">
    <location>
        <begin position="1"/>
        <end position="23"/>
    </location>
</feature>
<proteinExistence type="predicted"/>
<name>A0A1J5NZ80_9ZZZZ</name>
<dbReference type="EMBL" id="MLJW01008013">
    <property type="protein sequence ID" value="OIQ64569.1"/>
    <property type="molecule type" value="Genomic_DNA"/>
</dbReference>
<feature type="compositionally biased region" description="Gly residues" evidence="1">
    <location>
        <begin position="11"/>
        <end position="22"/>
    </location>
</feature>